<dbReference type="EMBL" id="AWUE01017096">
    <property type="protein sequence ID" value="OMO88359.1"/>
    <property type="molecule type" value="Genomic_DNA"/>
</dbReference>
<evidence type="ECO:0000313" key="2">
    <source>
        <dbReference type="Proteomes" id="UP000187203"/>
    </source>
</evidence>
<protein>
    <submittedName>
        <fullName evidence="1">Uncharacterized protein</fullName>
    </submittedName>
</protein>
<name>A0A1R3J0J3_9ROSI</name>
<gene>
    <name evidence="1" type="ORF">COLO4_20285</name>
</gene>
<dbReference type="AlphaFoldDB" id="A0A1R3J0J3"/>
<keyword evidence="2" id="KW-1185">Reference proteome</keyword>
<sequence>MGLASVPSPSSANSSKNEASAYLTSFCSNGALVAGMKTSLSFQYP</sequence>
<accession>A0A1R3J0J3</accession>
<proteinExistence type="predicted"/>
<evidence type="ECO:0000313" key="1">
    <source>
        <dbReference type="EMBL" id="OMO88359.1"/>
    </source>
</evidence>
<reference evidence="2" key="1">
    <citation type="submission" date="2013-09" db="EMBL/GenBank/DDBJ databases">
        <title>Corchorus olitorius genome sequencing.</title>
        <authorList>
            <person name="Alam M."/>
            <person name="Haque M.S."/>
            <person name="Islam M.S."/>
            <person name="Emdad E.M."/>
            <person name="Islam M.M."/>
            <person name="Ahmed B."/>
            <person name="Halim A."/>
            <person name="Hossen Q.M.M."/>
            <person name="Hossain M.Z."/>
            <person name="Ahmed R."/>
            <person name="Khan M.M."/>
            <person name="Islam R."/>
            <person name="Rashid M.M."/>
            <person name="Khan S.A."/>
            <person name="Rahman M.S."/>
            <person name="Alam M."/>
            <person name="Yahiya A.S."/>
            <person name="Khan M.S."/>
            <person name="Azam M.S."/>
            <person name="Haque T."/>
            <person name="Lashkar M.Z.H."/>
            <person name="Akhand A.I."/>
            <person name="Morshed G."/>
            <person name="Roy S."/>
            <person name="Uddin K.S."/>
            <person name="Rabeya T."/>
            <person name="Hossain A.S."/>
            <person name="Chowdhury A."/>
            <person name="Snigdha A.R."/>
            <person name="Mortoza M.S."/>
            <person name="Matin S.A."/>
            <person name="Hoque S.M.E."/>
            <person name="Islam M.K."/>
            <person name="Roy D.K."/>
            <person name="Haider R."/>
            <person name="Moosa M.M."/>
            <person name="Elias S.M."/>
            <person name="Hasan A.M."/>
            <person name="Jahan S."/>
            <person name="Shafiuddin M."/>
            <person name="Mahmood N."/>
            <person name="Shommy N.S."/>
        </authorList>
    </citation>
    <scope>NUCLEOTIDE SEQUENCE [LARGE SCALE GENOMIC DNA]</scope>
    <source>
        <strain evidence="2">cv. O-4</strain>
    </source>
</reference>
<dbReference type="Proteomes" id="UP000187203">
    <property type="component" value="Unassembled WGS sequence"/>
</dbReference>
<organism evidence="1 2">
    <name type="scientific">Corchorus olitorius</name>
    <dbReference type="NCBI Taxonomy" id="93759"/>
    <lineage>
        <taxon>Eukaryota</taxon>
        <taxon>Viridiplantae</taxon>
        <taxon>Streptophyta</taxon>
        <taxon>Embryophyta</taxon>
        <taxon>Tracheophyta</taxon>
        <taxon>Spermatophyta</taxon>
        <taxon>Magnoliopsida</taxon>
        <taxon>eudicotyledons</taxon>
        <taxon>Gunneridae</taxon>
        <taxon>Pentapetalae</taxon>
        <taxon>rosids</taxon>
        <taxon>malvids</taxon>
        <taxon>Malvales</taxon>
        <taxon>Malvaceae</taxon>
        <taxon>Grewioideae</taxon>
        <taxon>Apeibeae</taxon>
        <taxon>Corchorus</taxon>
    </lineage>
</organism>
<comment type="caution">
    <text evidence="1">The sequence shown here is derived from an EMBL/GenBank/DDBJ whole genome shotgun (WGS) entry which is preliminary data.</text>
</comment>